<dbReference type="AlphaFoldDB" id="A0A392SYT5"/>
<organism evidence="1 2">
    <name type="scientific">Trifolium medium</name>
    <dbReference type="NCBI Taxonomy" id="97028"/>
    <lineage>
        <taxon>Eukaryota</taxon>
        <taxon>Viridiplantae</taxon>
        <taxon>Streptophyta</taxon>
        <taxon>Embryophyta</taxon>
        <taxon>Tracheophyta</taxon>
        <taxon>Spermatophyta</taxon>
        <taxon>Magnoliopsida</taxon>
        <taxon>eudicotyledons</taxon>
        <taxon>Gunneridae</taxon>
        <taxon>Pentapetalae</taxon>
        <taxon>rosids</taxon>
        <taxon>fabids</taxon>
        <taxon>Fabales</taxon>
        <taxon>Fabaceae</taxon>
        <taxon>Papilionoideae</taxon>
        <taxon>50 kb inversion clade</taxon>
        <taxon>NPAAA clade</taxon>
        <taxon>Hologalegina</taxon>
        <taxon>IRL clade</taxon>
        <taxon>Trifolieae</taxon>
        <taxon>Trifolium</taxon>
    </lineage>
</organism>
<name>A0A392SYT5_9FABA</name>
<dbReference type="EMBL" id="LXQA010465399">
    <property type="protein sequence ID" value="MCI53577.1"/>
    <property type="molecule type" value="Genomic_DNA"/>
</dbReference>
<accession>A0A392SYT5</accession>
<dbReference type="Proteomes" id="UP000265520">
    <property type="component" value="Unassembled WGS sequence"/>
</dbReference>
<proteinExistence type="predicted"/>
<comment type="caution">
    <text evidence="1">The sequence shown here is derived from an EMBL/GenBank/DDBJ whole genome shotgun (WGS) entry which is preliminary data.</text>
</comment>
<keyword evidence="2" id="KW-1185">Reference proteome</keyword>
<protein>
    <submittedName>
        <fullName evidence="1">Uncharacterized protein</fullName>
    </submittedName>
</protein>
<evidence type="ECO:0000313" key="1">
    <source>
        <dbReference type="EMBL" id="MCI53577.1"/>
    </source>
</evidence>
<evidence type="ECO:0000313" key="2">
    <source>
        <dbReference type="Proteomes" id="UP000265520"/>
    </source>
</evidence>
<feature type="non-terminal residue" evidence="1">
    <location>
        <position position="1"/>
    </location>
</feature>
<reference evidence="1 2" key="1">
    <citation type="journal article" date="2018" name="Front. Plant Sci.">
        <title>Red Clover (Trifolium pratense) and Zigzag Clover (T. medium) - A Picture of Genomic Similarities and Differences.</title>
        <authorList>
            <person name="Dluhosova J."/>
            <person name="Istvanek J."/>
            <person name="Nedelnik J."/>
            <person name="Repkova J."/>
        </authorList>
    </citation>
    <scope>NUCLEOTIDE SEQUENCE [LARGE SCALE GENOMIC DNA]</scope>
    <source>
        <strain evidence="2">cv. 10/8</strain>
        <tissue evidence="1">Leaf</tissue>
    </source>
</reference>
<sequence>KKMEELKLFEGSGSVSCAWRKSMTRGTELWQMLVKLLYLVCGADHQAHRADSSGASRRFIWRVAPC</sequence>